<dbReference type="Proteomes" id="UP000557656">
    <property type="component" value="Unassembled WGS sequence"/>
</dbReference>
<dbReference type="EMBL" id="JABEOV010000012">
    <property type="protein sequence ID" value="NNG53388.1"/>
    <property type="molecule type" value="Genomic_DNA"/>
</dbReference>
<evidence type="ECO:0000313" key="6">
    <source>
        <dbReference type="Proteomes" id="UP000557656"/>
    </source>
</evidence>
<sequence length="221" mass="23244">MTRPRLALFDCDGTLVDSQANICLAAVEAFSLSGLTPPPAAAIRRIVGLSLVEAMRVLAPQESEAAHHQLAMDYKAAFFRLRTEGAMEPEPLFEGIPALLDHLAAQGWLMGVATGKSDRGLARVLAEHGLAHHFVTLQTADRHPSKPDPSMVLAAMAETGVAAEDVAMIGDTSFDMAMGKAAGAFAVGVAWGYHDVHELVSAGAEVVAQEVADLPALLVRA</sequence>
<dbReference type="NCBIfam" id="TIGR01549">
    <property type="entry name" value="HAD-SF-IA-v1"/>
    <property type="match status" value="1"/>
</dbReference>
<dbReference type="AlphaFoldDB" id="A0A147I6M8"/>
<dbReference type="Proteomes" id="UP000072867">
    <property type="component" value="Unassembled WGS sequence"/>
</dbReference>
<dbReference type="InterPro" id="IPR050155">
    <property type="entry name" value="HAD-like_hydrolase_sf"/>
</dbReference>
<dbReference type="Pfam" id="PF13419">
    <property type="entry name" value="HAD_2"/>
    <property type="match status" value="1"/>
</dbReference>
<dbReference type="GO" id="GO:0008967">
    <property type="term" value="F:phosphoglycolate phosphatase activity"/>
    <property type="evidence" value="ECO:0007669"/>
    <property type="project" value="TreeGrafter"/>
</dbReference>
<keyword evidence="2" id="KW-0378">Hydrolase</keyword>
<comment type="caution">
    <text evidence="1">The sequence shown here is derived from an EMBL/GenBank/DDBJ whole genome shotgun (WGS) entry which is preliminary data.</text>
</comment>
<evidence type="ECO:0000313" key="4">
    <source>
        <dbReference type="Proteomes" id="UP000072867"/>
    </source>
</evidence>
<reference evidence="1 4" key="1">
    <citation type="journal article" date="2016" name="Front. Microbiol.">
        <title>Genomic Resource of Rice Seed Associated Bacteria.</title>
        <authorList>
            <person name="Midha S."/>
            <person name="Bansal K."/>
            <person name="Sharma S."/>
            <person name="Kumar N."/>
            <person name="Patil P.P."/>
            <person name="Chaudhry V."/>
            <person name="Patil P.B."/>
        </authorList>
    </citation>
    <scope>NUCLEOTIDE SEQUENCE [LARGE SCALE GENOMIC DNA]</scope>
    <source>
        <strain evidence="1 4">NS319</strain>
    </source>
</reference>
<dbReference type="InterPro" id="IPR041492">
    <property type="entry name" value="HAD_2"/>
</dbReference>
<dbReference type="GO" id="GO:0006281">
    <property type="term" value="P:DNA repair"/>
    <property type="evidence" value="ECO:0007669"/>
    <property type="project" value="TreeGrafter"/>
</dbReference>
<organism evidence="1 4">
    <name type="scientific">Sphingomonas sanguinis</name>
    <dbReference type="NCBI Taxonomy" id="33051"/>
    <lineage>
        <taxon>Bacteria</taxon>
        <taxon>Pseudomonadati</taxon>
        <taxon>Pseudomonadota</taxon>
        <taxon>Alphaproteobacteria</taxon>
        <taxon>Sphingomonadales</taxon>
        <taxon>Sphingomonadaceae</taxon>
        <taxon>Sphingomonas</taxon>
    </lineage>
</organism>
<dbReference type="InterPro" id="IPR036412">
    <property type="entry name" value="HAD-like_sf"/>
</dbReference>
<dbReference type="PANTHER" id="PTHR43434:SF24">
    <property type="entry name" value="HYDROLASE-RELATED"/>
    <property type="match status" value="1"/>
</dbReference>
<evidence type="ECO:0000313" key="2">
    <source>
        <dbReference type="EMBL" id="NNG53388.1"/>
    </source>
</evidence>
<dbReference type="GeneID" id="78485533"/>
<evidence type="ECO:0000313" key="5">
    <source>
        <dbReference type="Proteomes" id="UP000531581"/>
    </source>
</evidence>
<dbReference type="EMBL" id="LDTD01000010">
    <property type="protein sequence ID" value="KTT74570.1"/>
    <property type="molecule type" value="Genomic_DNA"/>
</dbReference>
<dbReference type="RefSeq" id="WP_058732171.1">
    <property type="nucleotide sequence ID" value="NZ_JABEOV010000012.1"/>
</dbReference>
<gene>
    <name evidence="2" type="ORF">HKX05_08490</name>
    <name evidence="3" type="ORF">HLV41_03285</name>
    <name evidence="1" type="ORF">NS319_02025</name>
</gene>
<dbReference type="InterPro" id="IPR023214">
    <property type="entry name" value="HAD_sf"/>
</dbReference>
<dbReference type="STRING" id="33051.SB4_07905"/>
<evidence type="ECO:0000313" key="3">
    <source>
        <dbReference type="EMBL" id="NVP30057.1"/>
    </source>
</evidence>
<dbReference type="InterPro" id="IPR023198">
    <property type="entry name" value="PGP-like_dom2"/>
</dbReference>
<dbReference type="PANTHER" id="PTHR43434">
    <property type="entry name" value="PHOSPHOGLYCOLATE PHOSPHATASE"/>
    <property type="match status" value="1"/>
</dbReference>
<protein>
    <submittedName>
        <fullName evidence="2">HAD-IA family hydrolase</fullName>
    </submittedName>
    <submittedName>
        <fullName evidence="1">Haloacid dehalogenase</fullName>
    </submittedName>
</protein>
<dbReference type="EMBL" id="JABYQV010000002">
    <property type="protein sequence ID" value="NVP30057.1"/>
    <property type="molecule type" value="Genomic_DNA"/>
</dbReference>
<dbReference type="Proteomes" id="UP000531581">
    <property type="component" value="Unassembled WGS sequence"/>
</dbReference>
<dbReference type="SFLD" id="SFLDS00003">
    <property type="entry name" value="Haloacid_Dehalogenase"/>
    <property type="match status" value="1"/>
</dbReference>
<dbReference type="GO" id="GO:0005829">
    <property type="term" value="C:cytosol"/>
    <property type="evidence" value="ECO:0007669"/>
    <property type="project" value="TreeGrafter"/>
</dbReference>
<reference evidence="5 6" key="2">
    <citation type="submission" date="2020-05" db="EMBL/GenBank/DDBJ databases">
        <title>Draft Genome Sequences of Sphingomonas sp. Isolated from the International Space Station.</title>
        <authorList>
            <person name="Bijlani S."/>
            <person name="Singh N.K."/>
            <person name="Mason C.E."/>
            <person name="Wang C.C."/>
            <person name="Venkateswaran K."/>
        </authorList>
    </citation>
    <scope>NUCLEOTIDE SEQUENCE [LARGE SCALE GENOMIC DNA]</scope>
    <source>
        <strain evidence="2 6">IIF7SW-B5</strain>
        <strain evidence="3">ISS-IIF7SWP</strain>
    </source>
</reference>
<dbReference type="PATRIC" id="fig|33051.3.peg.61"/>
<keyword evidence="6" id="KW-1185">Reference proteome</keyword>
<dbReference type="SUPFAM" id="SSF56784">
    <property type="entry name" value="HAD-like"/>
    <property type="match status" value="1"/>
</dbReference>
<name>A0A147I6M8_9SPHN</name>
<evidence type="ECO:0000313" key="1">
    <source>
        <dbReference type="EMBL" id="KTT74570.1"/>
    </source>
</evidence>
<dbReference type="Gene3D" id="1.10.150.240">
    <property type="entry name" value="Putative phosphatase, domain 2"/>
    <property type="match status" value="1"/>
</dbReference>
<dbReference type="InterPro" id="IPR006439">
    <property type="entry name" value="HAD-SF_hydro_IA"/>
</dbReference>
<dbReference type="Gene3D" id="3.40.50.1000">
    <property type="entry name" value="HAD superfamily/HAD-like"/>
    <property type="match status" value="1"/>
</dbReference>
<proteinExistence type="predicted"/>
<accession>A0A147I6M8</accession>
<dbReference type="SFLD" id="SFLDG01129">
    <property type="entry name" value="C1.5:_HAD__Beta-PGM__Phosphata"/>
    <property type="match status" value="1"/>
</dbReference>